<dbReference type="Pfam" id="PF12854">
    <property type="entry name" value="PPR_1"/>
    <property type="match status" value="1"/>
</dbReference>
<evidence type="ECO:0008006" key="5">
    <source>
        <dbReference type="Google" id="ProtNLM"/>
    </source>
</evidence>
<gene>
    <name evidence="3" type="ORF">L1049_011679</name>
</gene>
<accession>A0AAP0RRU2</accession>
<evidence type="ECO:0000313" key="4">
    <source>
        <dbReference type="Proteomes" id="UP001415857"/>
    </source>
</evidence>
<dbReference type="FunFam" id="1.25.40.10:FF:000090">
    <property type="entry name" value="Pentatricopeptide repeat-containing protein, chloroplastic"/>
    <property type="match status" value="1"/>
</dbReference>
<comment type="caution">
    <text evidence="3">The sequence shown here is derived from an EMBL/GenBank/DDBJ whole genome shotgun (WGS) entry which is preliminary data.</text>
</comment>
<name>A0AAP0RRU2_LIQFO</name>
<dbReference type="Pfam" id="PF01535">
    <property type="entry name" value="PPR"/>
    <property type="match status" value="1"/>
</dbReference>
<dbReference type="InterPro" id="IPR046960">
    <property type="entry name" value="PPR_At4g14850-like_plant"/>
</dbReference>
<evidence type="ECO:0000256" key="1">
    <source>
        <dbReference type="ARBA" id="ARBA00022737"/>
    </source>
</evidence>
<dbReference type="PANTHER" id="PTHR47926:SF347">
    <property type="entry name" value="PENTATRICOPEPTIDE REPEAT-CONTAINING PROTEIN"/>
    <property type="match status" value="1"/>
</dbReference>
<feature type="repeat" description="PPR" evidence="2">
    <location>
        <begin position="190"/>
        <end position="224"/>
    </location>
</feature>
<proteinExistence type="predicted"/>
<protein>
    <recommendedName>
        <fullName evidence="5">Pentatricopeptide repeat-containing protein</fullName>
    </recommendedName>
</protein>
<dbReference type="Proteomes" id="UP001415857">
    <property type="component" value="Unassembled WGS sequence"/>
</dbReference>
<dbReference type="Pfam" id="PF13041">
    <property type="entry name" value="PPR_2"/>
    <property type="match status" value="1"/>
</dbReference>
<dbReference type="EMBL" id="JBBPBK010000006">
    <property type="protein sequence ID" value="KAK9283437.1"/>
    <property type="molecule type" value="Genomic_DNA"/>
</dbReference>
<dbReference type="InterPro" id="IPR002885">
    <property type="entry name" value="PPR_rpt"/>
</dbReference>
<dbReference type="PROSITE" id="PS51375">
    <property type="entry name" value="PPR"/>
    <property type="match status" value="1"/>
</dbReference>
<sequence>MFETLIRISNTHLFAPVMPTLQDIPFYASLLHSCFLTKNLQKLKQIHARIITIGISRHDFVRAKLVSSYSACAQMHQASYIFSLTNRQSTFLYNSLIRGYVSLNQFSQSLSVLRQMVIARKPVDYHTLPVVLKSCAGLLVLQLGKQVHGAVVVNGFAFDLANSNALITMYSKCGDLAAARNVFDGMLERNSITWSAMMAGYGMHGVFGEVFQLFQRMVDVGEEPDGVTFTAVLTACSHGGFTEKGQEYFEMMEGQFGLRPGLEHYTCMVDMLGRAGQVDEAEELVVGMEVEPDEALWGALLAACRIHGKVEVAERVTEKVFGRKLSSASL</sequence>
<dbReference type="GO" id="GO:0003723">
    <property type="term" value="F:RNA binding"/>
    <property type="evidence" value="ECO:0007669"/>
    <property type="project" value="InterPro"/>
</dbReference>
<dbReference type="NCBIfam" id="TIGR00756">
    <property type="entry name" value="PPR"/>
    <property type="match status" value="3"/>
</dbReference>
<dbReference type="AlphaFoldDB" id="A0AAP0RRU2"/>
<keyword evidence="1" id="KW-0677">Repeat</keyword>
<reference evidence="3 4" key="1">
    <citation type="journal article" date="2024" name="Plant J.">
        <title>Genome sequences and population genomics reveal climatic adaptation and genomic divergence between two closely related sweetgum species.</title>
        <authorList>
            <person name="Xu W.Q."/>
            <person name="Ren C.Q."/>
            <person name="Zhang X.Y."/>
            <person name="Comes H.P."/>
            <person name="Liu X.H."/>
            <person name="Li Y.G."/>
            <person name="Kettle C.J."/>
            <person name="Jalonen R."/>
            <person name="Gaisberger H."/>
            <person name="Ma Y.Z."/>
            <person name="Qiu Y.X."/>
        </authorList>
    </citation>
    <scope>NUCLEOTIDE SEQUENCE [LARGE SCALE GENOMIC DNA]</scope>
    <source>
        <strain evidence="3">Hangzhou</strain>
    </source>
</reference>
<dbReference type="PANTHER" id="PTHR47926">
    <property type="entry name" value="PENTATRICOPEPTIDE REPEAT-CONTAINING PROTEIN"/>
    <property type="match status" value="1"/>
</dbReference>
<evidence type="ECO:0000256" key="2">
    <source>
        <dbReference type="PROSITE-ProRule" id="PRU00708"/>
    </source>
</evidence>
<dbReference type="GO" id="GO:0009451">
    <property type="term" value="P:RNA modification"/>
    <property type="evidence" value="ECO:0007669"/>
    <property type="project" value="InterPro"/>
</dbReference>
<keyword evidence="4" id="KW-1185">Reference proteome</keyword>
<evidence type="ECO:0000313" key="3">
    <source>
        <dbReference type="EMBL" id="KAK9283437.1"/>
    </source>
</evidence>
<dbReference type="Gene3D" id="1.25.40.10">
    <property type="entry name" value="Tetratricopeptide repeat domain"/>
    <property type="match status" value="3"/>
</dbReference>
<organism evidence="3 4">
    <name type="scientific">Liquidambar formosana</name>
    <name type="common">Formosan gum</name>
    <dbReference type="NCBI Taxonomy" id="63359"/>
    <lineage>
        <taxon>Eukaryota</taxon>
        <taxon>Viridiplantae</taxon>
        <taxon>Streptophyta</taxon>
        <taxon>Embryophyta</taxon>
        <taxon>Tracheophyta</taxon>
        <taxon>Spermatophyta</taxon>
        <taxon>Magnoliopsida</taxon>
        <taxon>eudicotyledons</taxon>
        <taxon>Gunneridae</taxon>
        <taxon>Pentapetalae</taxon>
        <taxon>Saxifragales</taxon>
        <taxon>Altingiaceae</taxon>
        <taxon>Liquidambar</taxon>
    </lineage>
</organism>
<dbReference type="InterPro" id="IPR011990">
    <property type="entry name" value="TPR-like_helical_dom_sf"/>
</dbReference>